<sequence length="54" mass="6168">MTTGVVVVSDSQSMLWEIQNGRTLYQWMSSFEVSNLQSTFLDMLWFVAMKEGTG</sequence>
<dbReference type="EMBL" id="HACG01034727">
    <property type="protein sequence ID" value="CEK81592.1"/>
    <property type="molecule type" value="Transcribed_RNA"/>
</dbReference>
<evidence type="ECO:0000313" key="1">
    <source>
        <dbReference type="EMBL" id="CEK81592.1"/>
    </source>
</evidence>
<reference evidence="1" key="1">
    <citation type="submission" date="2014-12" db="EMBL/GenBank/DDBJ databases">
        <title>Insight into the proteome of Arion vulgaris.</title>
        <authorList>
            <person name="Aradska J."/>
            <person name="Bulat T."/>
            <person name="Smidak R."/>
            <person name="Sarate P."/>
            <person name="Gangsoo J."/>
            <person name="Sialana F."/>
            <person name="Bilban M."/>
            <person name="Lubec G."/>
        </authorList>
    </citation>
    <scope>NUCLEOTIDE SEQUENCE</scope>
    <source>
        <tissue evidence="1">Skin</tissue>
    </source>
</reference>
<dbReference type="AlphaFoldDB" id="A0A0B7ALU7"/>
<proteinExistence type="predicted"/>
<feature type="non-terminal residue" evidence="1">
    <location>
        <position position="54"/>
    </location>
</feature>
<gene>
    <name evidence="1" type="primary">ORF126847</name>
</gene>
<accession>A0A0B7ALU7</accession>
<organism evidence="1">
    <name type="scientific">Arion vulgaris</name>
    <dbReference type="NCBI Taxonomy" id="1028688"/>
    <lineage>
        <taxon>Eukaryota</taxon>
        <taxon>Metazoa</taxon>
        <taxon>Spiralia</taxon>
        <taxon>Lophotrochozoa</taxon>
        <taxon>Mollusca</taxon>
        <taxon>Gastropoda</taxon>
        <taxon>Heterobranchia</taxon>
        <taxon>Euthyneura</taxon>
        <taxon>Panpulmonata</taxon>
        <taxon>Eupulmonata</taxon>
        <taxon>Stylommatophora</taxon>
        <taxon>Helicina</taxon>
        <taxon>Arionoidea</taxon>
        <taxon>Arionidae</taxon>
        <taxon>Arion</taxon>
    </lineage>
</organism>
<name>A0A0B7ALU7_9EUPU</name>
<protein>
    <submittedName>
        <fullName evidence="1">Uncharacterized protein</fullName>
    </submittedName>
</protein>